<sequence>MKDDPIKVIEVWEEEAPGCRTEKIWRVALWGQTGCTAKIARQLHFRCTASAIHSQRHPNAPW</sequence>
<accession>A0A2G9SN93</accession>
<evidence type="ECO:0000313" key="1">
    <source>
        <dbReference type="EMBL" id="PIO40851.1"/>
    </source>
</evidence>
<name>A0A2G9SN93_AQUCT</name>
<reference evidence="1" key="1">
    <citation type="submission" date="2017-08" db="EMBL/GenBank/DDBJ databases">
        <title>Assembly of the North American Bullfrog Genome.</title>
        <authorList>
            <person name="Warren R.L."/>
            <person name="Vandervalk B.P."/>
            <person name="Kucuk E."/>
            <person name="Birol I."/>
            <person name="Helbing C."/>
            <person name="Pandoh P."/>
            <person name="Behsaz B."/>
            <person name="Mohamadi H."/>
            <person name="Chu J."/>
            <person name="Jackman S."/>
            <person name="Hammond S.A."/>
            <person name="Veldhoen N."/>
            <person name="Kirk H."/>
            <person name="Zhao Y."/>
            <person name="Coope R."/>
            <person name="Pleasance S."/>
            <person name="Moore R."/>
            <person name="Holt R."/>
        </authorList>
    </citation>
    <scope>NUCLEOTIDE SEQUENCE</scope>
    <source>
        <strain evidence="1">Bruno</strain>
        <tissue evidence="1">Liver</tissue>
    </source>
</reference>
<dbReference type="EMBL" id="KV923091">
    <property type="protein sequence ID" value="PIO40851.1"/>
    <property type="molecule type" value="Genomic_DNA"/>
</dbReference>
<proteinExistence type="predicted"/>
<organism evidence="1">
    <name type="scientific">Aquarana catesbeiana</name>
    <name type="common">American bullfrog</name>
    <name type="synonym">Rana catesbeiana</name>
    <dbReference type="NCBI Taxonomy" id="8400"/>
    <lineage>
        <taxon>Eukaryota</taxon>
        <taxon>Metazoa</taxon>
        <taxon>Chordata</taxon>
        <taxon>Craniata</taxon>
        <taxon>Vertebrata</taxon>
        <taxon>Euteleostomi</taxon>
        <taxon>Amphibia</taxon>
        <taxon>Batrachia</taxon>
        <taxon>Anura</taxon>
        <taxon>Neobatrachia</taxon>
        <taxon>Ranoidea</taxon>
        <taxon>Ranidae</taxon>
        <taxon>Aquarana</taxon>
    </lineage>
</organism>
<gene>
    <name evidence="1" type="ORF">AB205_0037360</name>
</gene>
<protein>
    <submittedName>
        <fullName evidence="1">Uncharacterized protein</fullName>
    </submittedName>
</protein>
<dbReference type="AlphaFoldDB" id="A0A2G9SN93"/>